<protein>
    <recommendedName>
        <fullName evidence="3">UBN2_3 domain-containing protein</fullName>
    </recommendedName>
</protein>
<dbReference type="InParanoid" id="A0A1Q3BHG9"/>
<reference evidence="2" key="1">
    <citation type="submission" date="2016-04" db="EMBL/GenBank/DDBJ databases">
        <title>Cephalotus genome sequencing.</title>
        <authorList>
            <person name="Fukushima K."/>
            <person name="Hasebe M."/>
            <person name="Fang X."/>
        </authorList>
    </citation>
    <scope>NUCLEOTIDE SEQUENCE [LARGE SCALE GENOMIC DNA]</scope>
    <source>
        <strain evidence="2">cv. St1</strain>
    </source>
</reference>
<evidence type="ECO:0000313" key="2">
    <source>
        <dbReference type="Proteomes" id="UP000187406"/>
    </source>
</evidence>
<organism evidence="1 2">
    <name type="scientific">Cephalotus follicularis</name>
    <name type="common">Albany pitcher plant</name>
    <dbReference type="NCBI Taxonomy" id="3775"/>
    <lineage>
        <taxon>Eukaryota</taxon>
        <taxon>Viridiplantae</taxon>
        <taxon>Streptophyta</taxon>
        <taxon>Embryophyta</taxon>
        <taxon>Tracheophyta</taxon>
        <taxon>Spermatophyta</taxon>
        <taxon>Magnoliopsida</taxon>
        <taxon>eudicotyledons</taxon>
        <taxon>Gunneridae</taxon>
        <taxon>Pentapetalae</taxon>
        <taxon>rosids</taxon>
        <taxon>fabids</taxon>
        <taxon>Oxalidales</taxon>
        <taxon>Cephalotaceae</taxon>
        <taxon>Cephalotus</taxon>
    </lineage>
</organism>
<dbReference type="EMBL" id="BDDD01000557">
    <property type="protein sequence ID" value="GAV67476.1"/>
    <property type="molecule type" value="Genomic_DNA"/>
</dbReference>
<comment type="caution">
    <text evidence="1">The sequence shown here is derived from an EMBL/GenBank/DDBJ whole genome shotgun (WGS) entry which is preliminary data.</text>
</comment>
<evidence type="ECO:0000313" key="1">
    <source>
        <dbReference type="EMBL" id="GAV67476.1"/>
    </source>
</evidence>
<feature type="non-terminal residue" evidence="1">
    <location>
        <position position="1"/>
    </location>
</feature>
<accession>A0A1Q3BHG9</accession>
<name>A0A1Q3BHG9_CEPFO</name>
<dbReference type="Proteomes" id="UP000187406">
    <property type="component" value="Unassembled WGS sequence"/>
</dbReference>
<dbReference type="AlphaFoldDB" id="A0A1Q3BHG9"/>
<sequence>PAIEESFLLFALWWDPRQESWATACNHVEAIVTLTRFSVFFFKPIFVLLVGATVVRCKICLKSGFFITTITMGGTLTHGDNAQLITIVLDGFKYLRWSTVMKCFLRKIKVVSHNYWKTYTYTFVDLSHQYRIMSQLSCLRQESCQSNDKMHLVQFLMTLQDEFEPTKVSLLNQQPLSSLSVAVS</sequence>
<proteinExistence type="predicted"/>
<keyword evidence="2" id="KW-1185">Reference proteome</keyword>
<gene>
    <name evidence="1" type="ORF">CFOL_v3_10981</name>
</gene>
<evidence type="ECO:0008006" key="3">
    <source>
        <dbReference type="Google" id="ProtNLM"/>
    </source>
</evidence>